<evidence type="ECO:0000313" key="15">
    <source>
        <dbReference type="Proteomes" id="UP000277896"/>
    </source>
</evidence>
<keyword evidence="6 8" id="KW-1133">Transmembrane helix</keyword>
<evidence type="ECO:0000256" key="1">
    <source>
        <dbReference type="ARBA" id="ARBA00004651"/>
    </source>
</evidence>
<feature type="domain" description="ABC transmembrane type-1" evidence="10">
    <location>
        <begin position="86"/>
        <end position="296"/>
    </location>
</feature>
<organism evidence="13 16">
    <name type="scientific">Lactiplantibacillus paraplantarum</name>
    <dbReference type="NCBI Taxonomy" id="60520"/>
    <lineage>
        <taxon>Bacteria</taxon>
        <taxon>Bacillati</taxon>
        <taxon>Bacillota</taxon>
        <taxon>Bacilli</taxon>
        <taxon>Lactobacillales</taxon>
        <taxon>Lactobacillaceae</taxon>
        <taxon>Lactiplantibacillus</taxon>
    </lineage>
</organism>
<dbReference type="eggNOG" id="COG0573">
    <property type="taxonomic scope" value="Bacteria"/>
</dbReference>
<dbReference type="RefSeq" id="WP_021731199.1">
    <property type="nucleotide sequence ID" value="NZ_AVAI01000110.1"/>
</dbReference>
<sequence length="309" mass="33252">MDKIRESLLKKSVASKIERRGKAISLICLALIVGIVFLIFYFVASRGLATFFQNHINLWQFLSGTQWNPGTVGTNGQPAVGALPMIVGSFLITILSALIATPFAIGTAVFMTEISPRRGAKILRPVTELLVGIPSVVYGFIGLQVVVPFVRNTFGGSGYGILSGTFVLFVMILPTVTSMTADALNAVPRYYREASLALGATRWQTIYKVVLRAAIPGMLTAVVFGMARAFGEALAVQMVIGNATLLPHNLVSPAATLTSILTMGIGNTVMGSLQNNALWSLAMILLLMSLVFNLVIRYIGRKGKLNNER</sequence>
<evidence type="ECO:0000313" key="14">
    <source>
        <dbReference type="Proteomes" id="UP000236162"/>
    </source>
</evidence>
<evidence type="ECO:0000256" key="8">
    <source>
        <dbReference type="RuleBase" id="RU363032"/>
    </source>
</evidence>
<dbReference type="NCBIfam" id="TIGR02138">
    <property type="entry name" value="phosphate_pstC"/>
    <property type="match status" value="1"/>
</dbReference>
<keyword evidence="7 8" id="KW-0472">Membrane</keyword>
<dbReference type="Proteomes" id="UP000277896">
    <property type="component" value="Chromosome"/>
</dbReference>
<dbReference type="Proteomes" id="UP000236162">
    <property type="component" value="Unassembled WGS sequence"/>
</dbReference>
<dbReference type="InterPro" id="IPR035906">
    <property type="entry name" value="MetI-like_sf"/>
</dbReference>
<dbReference type="HOGENOM" id="CLU_033621_1_0_9"/>
<keyword evidence="4 9" id="KW-1003">Cell membrane</keyword>
<dbReference type="GeneID" id="79806444"/>
<evidence type="ECO:0000256" key="6">
    <source>
        <dbReference type="ARBA" id="ARBA00022989"/>
    </source>
</evidence>
<feature type="transmembrane region" description="Helical" evidence="8">
    <location>
        <begin position="122"/>
        <end position="141"/>
    </location>
</feature>
<evidence type="ECO:0000256" key="3">
    <source>
        <dbReference type="ARBA" id="ARBA00022448"/>
    </source>
</evidence>
<evidence type="ECO:0000313" key="12">
    <source>
        <dbReference type="EMBL" id="GBF01406.1"/>
    </source>
</evidence>
<keyword evidence="14" id="KW-1185">Reference proteome</keyword>
<dbReference type="EMBL" id="BDOR01000003">
    <property type="protein sequence ID" value="GBF01406.1"/>
    <property type="molecule type" value="Genomic_DNA"/>
</dbReference>
<evidence type="ECO:0000259" key="10">
    <source>
        <dbReference type="PROSITE" id="PS50928"/>
    </source>
</evidence>
<keyword evidence="3 8" id="KW-0813">Transport</keyword>
<dbReference type="InterPro" id="IPR051124">
    <property type="entry name" value="Phosphate_Transport_Permease"/>
</dbReference>
<comment type="similarity">
    <text evidence="2 9">Belongs to the binding-protein-dependent transport system permease family. CysTW subfamily.</text>
</comment>
<dbReference type="InterPro" id="IPR000515">
    <property type="entry name" value="MetI-like"/>
</dbReference>
<feature type="transmembrane region" description="Helical" evidence="8">
    <location>
        <begin position="209"/>
        <end position="230"/>
    </location>
</feature>
<reference evidence="12 14" key="1">
    <citation type="submission" date="2017-04" db="EMBL/GenBank/DDBJ databases">
        <title>In vitro and in silico characterization of Lactobacillus paraplantarum D2-1, a starter culture for soymilk fermentation.</title>
        <authorList>
            <person name="Endo A."/>
            <person name="Sasaki F."/>
            <person name="Maeno S."/>
            <person name="Kanesaki Y."/>
            <person name="Kubota E."/>
            <person name="Torres G.A."/>
            <person name="Tomita S."/>
            <person name="Nakagawa J."/>
        </authorList>
    </citation>
    <scope>NUCLEOTIDE SEQUENCE [LARGE SCALE GENOMIC DNA]</scope>
    <source>
        <strain evidence="12 14">D2-1</strain>
    </source>
</reference>
<dbReference type="InterPro" id="IPR011864">
    <property type="entry name" value="Phosphate_PstC"/>
</dbReference>
<dbReference type="AlphaFoldDB" id="A0A098R6M0"/>
<evidence type="ECO:0000256" key="4">
    <source>
        <dbReference type="ARBA" id="ARBA00022475"/>
    </source>
</evidence>
<feature type="transmembrane region" description="Helical" evidence="8">
    <location>
        <begin position="277"/>
        <end position="299"/>
    </location>
</feature>
<accession>A0A098R6M0</accession>
<dbReference type="GO" id="GO:0005886">
    <property type="term" value="C:plasma membrane"/>
    <property type="evidence" value="ECO:0007669"/>
    <property type="project" value="UniProtKB-SubCell"/>
</dbReference>
<comment type="function">
    <text evidence="9">Part of the binding-protein-dependent transport system for phosphate; probably responsible for the translocation of the substrate across the membrane.</text>
</comment>
<dbReference type="PROSITE" id="PS50928">
    <property type="entry name" value="ABC_TM1"/>
    <property type="match status" value="1"/>
</dbReference>
<name>A0A098R6M0_9LACO</name>
<evidence type="ECO:0000256" key="9">
    <source>
        <dbReference type="RuleBase" id="RU363054"/>
    </source>
</evidence>
<evidence type="ECO:0000313" key="16">
    <source>
        <dbReference type="Proteomes" id="UP000292648"/>
    </source>
</evidence>
<dbReference type="EMBL" id="CP032744">
    <property type="protein sequence ID" value="AYJ37836.1"/>
    <property type="molecule type" value="Genomic_DNA"/>
</dbReference>
<evidence type="ECO:0000256" key="2">
    <source>
        <dbReference type="ARBA" id="ARBA00007069"/>
    </source>
</evidence>
<evidence type="ECO:0000313" key="13">
    <source>
        <dbReference type="EMBL" id="TBX49888.1"/>
    </source>
</evidence>
<dbReference type="PANTHER" id="PTHR30425:SF2">
    <property type="entry name" value="ABC TRANSPORTER PERMEASE PROTEIN YQGH-RELATED"/>
    <property type="match status" value="1"/>
</dbReference>
<protein>
    <recommendedName>
        <fullName evidence="9">Phosphate transport system permease protein</fullName>
    </recommendedName>
</protein>
<comment type="subcellular location">
    <subcellularLocation>
        <location evidence="1 8">Cell membrane</location>
        <topology evidence="1 8">Multi-pass membrane protein</topology>
    </subcellularLocation>
</comment>
<evidence type="ECO:0000256" key="5">
    <source>
        <dbReference type="ARBA" id="ARBA00022692"/>
    </source>
</evidence>
<dbReference type="KEGG" id="lpx:ASU28_04405"/>
<feature type="transmembrane region" description="Helical" evidence="8">
    <location>
        <begin position="21"/>
        <end position="44"/>
    </location>
</feature>
<dbReference type="PANTHER" id="PTHR30425">
    <property type="entry name" value="PHOSPHATE TRANSPORT SYSTEM PERMEASE PROTEIN PST"/>
    <property type="match status" value="1"/>
</dbReference>
<keyword evidence="5 8" id="KW-0812">Transmembrane</keyword>
<reference evidence="11 15" key="2">
    <citation type="submission" date="2018-10" db="EMBL/GenBank/DDBJ databases">
        <title>Genome seuquencing of Lactobacillus species.</title>
        <authorList>
            <person name="Baek C."/>
            <person name="Yi H."/>
        </authorList>
    </citation>
    <scope>NUCLEOTIDE SEQUENCE [LARGE SCALE GENOMIC DNA]</scope>
    <source>
        <strain evidence="11 15">DSM 10667</strain>
    </source>
</reference>
<dbReference type="GO" id="GO:0006817">
    <property type="term" value="P:phosphate ion transport"/>
    <property type="evidence" value="ECO:0007669"/>
    <property type="project" value="UniProtKB-KW"/>
</dbReference>
<dbReference type="GO" id="GO:0005315">
    <property type="term" value="F:phosphate transmembrane transporter activity"/>
    <property type="evidence" value="ECO:0007669"/>
    <property type="project" value="InterPro"/>
</dbReference>
<reference evidence="13 16" key="3">
    <citation type="submission" date="2019-01" db="EMBL/GenBank/DDBJ databases">
        <title>Draft genome sequence of Lactobacillus paraplantarum OSY-TC318, a Producer of the novel lantibiotic Paraplantaracin TC318.</title>
        <authorList>
            <person name="Hussein W.E."/>
            <person name="Huang E."/>
            <person name="Yousef A.E."/>
        </authorList>
    </citation>
    <scope>NUCLEOTIDE SEQUENCE [LARGE SCALE GENOMIC DNA]</scope>
    <source>
        <strain evidence="13 16">OSY-TC318</strain>
    </source>
</reference>
<dbReference type="CDD" id="cd06261">
    <property type="entry name" value="TM_PBP2"/>
    <property type="match status" value="1"/>
</dbReference>
<evidence type="ECO:0000256" key="7">
    <source>
        <dbReference type="ARBA" id="ARBA00023136"/>
    </source>
</evidence>
<feature type="transmembrane region" description="Helical" evidence="8">
    <location>
        <begin position="85"/>
        <end position="110"/>
    </location>
</feature>
<feature type="transmembrane region" description="Helical" evidence="8">
    <location>
        <begin position="161"/>
        <end position="188"/>
    </location>
</feature>
<gene>
    <name evidence="13" type="primary">pstC</name>
    <name evidence="13" type="ORF">EUZ87_03250</name>
    <name evidence="11" type="ORF">LP667_02885</name>
    <name evidence="12" type="ORF">LPPLD21_00916</name>
</gene>
<keyword evidence="9" id="KW-0592">Phosphate transport</keyword>
<dbReference type="SUPFAM" id="SSF161098">
    <property type="entry name" value="MetI-like"/>
    <property type="match status" value="1"/>
</dbReference>
<dbReference type="Pfam" id="PF00528">
    <property type="entry name" value="BPD_transp_1"/>
    <property type="match status" value="1"/>
</dbReference>
<dbReference type="Proteomes" id="UP000292648">
    <property type="component" value="Unassembled WGS sequence"/>
</dbReference>
<dbReference type="Gene3D" id="1.10.3720.10">
    <property type="entry name" value="MetI-like"/>
    <property type="match status" value="1"/>
</dbReference>
<dbReference type="EMBL" id="SEHH01000026">
    <property type="protein sequence ID" value="TBX49888.1"/>
    <property type="molecule type" value="Genomic_DNA"/>
</dbReference>
<evidence type="ECO:0000313" key="11">
    <source>
        <dbReference type="EMBL" id="AYJ37836.1"/>
    </source>
</evidence>
<proteinExistence type="inferred from homology"/>